<feature type="compositionally biased region" description="Basic and acidic residues" evidence="3">
    <location>
        <begin position="1"/>
        <end position="10"/>
    </location>
</feature>
<dbReference type="Proteomes" id="UP000005018">
    <property type="component" value="Chromosome 1"/>
</dbReference>
<reference evidence="5 6" key="1">
    <citation type="journal article" date="2012" name="PLoS ONE">
        <title>Sequence and analysis of the genome of the pathogenic yeast Candida orthopsilosis.</title>
        <authorList>
            <person name="Riccombeni A."/>
            <person name="Vidanes G."/>
            <person name="Proux-Wera E."/>
            <person name="Wolfe K.H."/>
            <person name="Butler G."/>
        </authorList>
    </citation>
    <scope>NUCLEOTIDE SEQUENCE [LARGE SCALE GENOMIC DNA]</scope>
    <source>
        <strain evidence="5 6">Co 90-125</strain>
    </source>
</reference>
<evidence type="ECO:0000313" key="5">
    <source>
        <dbReference type="EMBL" id="CCG21060.1"/>
    </source>
</evidence>
<dbReference type="SUPFAM" id="SSF57701">
    <property type="entry name" value="Zn2/Cys6 DNA-binding domain"/>
    <property type="match status" value="1"/>
</dbReference>
<dbReference type="OrthoDB" id="1924787at2759"/>
<dbReference type="PANTHER" id="PTHR46910:SF12">
    <property type="entry name" value="REGULATORY PROTEIN CAT8"/>
    <property type="match status" value="1"/>
</dbReference>
<feature type="region of interest" description="Disordered" evidence="3">
    <location>
        <begin position="241"/>
        <end position="260"/>
    </location>
</feature>
<dbReference type="InterPro" id="IPR001138">
    <property type="entry name" value="Zn2Cys6_DnaBD"/>
</dbReference>
<dbReference type="HOGENOM" id="CLU_004300_0_0_1"/>
<name>H8WWS0_CANO9</name>
<feature type="region of interest" description="Disordered" evidence="3">
    <location>
        <begin position="272"/>
        <end position="296"/>
    </location>
</feature>
<keyword evidence="1" id="KW-0479">Metal-binding</keyword>
<sequence>MSIQTIKREYPLPQAVEPYTPEPENGEQTDKKQKPSKKGGARTNLKTIRAPGSRSDRVAQACDRCRAKKTKCDGGDPCSTCSAVGLKCIVSDKLSRKAFPKGYTETLEERVRHLEAEIKKLVGILDMRDEQLELLGGAKSNTSLNESKSGTDSSQDHKITTSNLNLLDQENQMHLHSHDANGCSCGCDHSHAVHERPVSVAGSLYEAPQISVASSVKLSDDEDFDTNSLLSLDEVPCTPVPRGRSHFASNSTNRDSTPAPGAFAAATAIAQMHRKRLHEQQQQQQQEQQSETSKQRMLTSLVATSLPRSTEETLCVPTLLARICQAYGYDSKPAILTANALATLKENTTHKSPFGQGIHDRLFSLLMSRDDVMKLNQDEAVMFLRNIVHFPVSRLDIDQLMTVYFQQWGNVMPILDKAMFLKNYVKVMQIVETGSVSPEDDGPFPESIEKFGALMVLLLSMGLLSSKNVYLKSDNGQNYVILMKHYDMLIHEFIKPNCLITKHCSIQSLQVLSLALQYCLAIGDISTCYDLRGRVISMAQQLRLHRCPAAILGLDVNGKSNLSSQNFMQGERRILFWCIYCLDTYCSLNLGVPRLMKDYEIECAMPFSGKGNEGDSENSEDDDNVNILIVNNTELTIVGKVSKMALSVMLFCKVLASILDSIYSRFDNGEDAYRKALHKDRMLDCWRRELPVDLKFDVDVSGLSLSTTETKYYQGSIWENCSTQQLTLIYLYYHAKILIYLPIISKYGNHHNVGLSQKDQLTKGESDTTTIVSTMSLVQQSSSQILQVIRSSSTSSNSSVLPIPINIAREQSLLTMLVAKGTLDYIKGGPLYNNSKQLLLDSVAGIANDAKYETPDCLNRNSVRLLELSIMSILGINLNKFTDNLKKKTSSIPIQKTAVEREPKFVAGKPYTPFVSTLKQQQNAEFAYEDPRYKAGAETTINSQANQETDLYGNLDDLESLLKFDPFSINVHDPMHINEFVTDGSLGFGPYLELSNAGNVEFDNNQLFNNFHNYRSQ</sequence>
<evidence type="ECO:0000256" key="1">
    <source>
        <dbReference type="ARBA" id="ARBA00022723"/>
    </source>
</evidence>
<dbReference type="GO" id="GO:0006351">
    <property type="term" value="P:DNA-templated transcription"/>
    <property type="evidence" value="ECO:0007669"/>
    <property type="project" value="InterPro"/>
</dbReference>
<feature type="compositionally biased region" description="Low complexity" evidence="3">
    <location>
        <begin position="280"/>
        <end position="289"/>
    </location>
</feature>
<dbReference type="InterPro" id="IPR007219">
    <property type="entry name" value="XnlR_reg_dom"/>
</dbReference>
<dbReference type="SMART" id="SM00906">
    <property type="entry name" value="Fungal_trans"/>
    <property type="match status" value="1"/>
</dbReference>
<evidence type="ECO:0000259" key="4">
    <source>
        <dbReference type="PROSITE" id="PS50048"/>
    </source>
</evidence>
<dbReference type="GO" id="GO:0008270">
    <property type="term" value="F:zinc ion binding"/>
    <property type="evidence" value="ECO:0007669"/>
    <property type="project" value="InterPro"/>
</dbReference>
<dbReference type="CDD" id="cd12148">
    <property type="entry name" value="fungal_TF_MHR"/>
    <property type="match status" value="1"/>
</dbReference>
<proteinExistence type="predicted"/>
<feature type="domain" description="Zn(2)-C6 fungal-type" evidence="4">
    <location>
        <begin position="61"/>
        <end position="90"/>
    </location>
</feature>
<dbReference type="Pfam" id="PF04082">
    <property type="entry name" value="Fungal_trans"/>
    <property type="match status" value="1"/>
</dbReference>
<dbReference type="SMART" id="SM00066">
    <property type="entry name" value="GAL4"/>
    <property type="match status" value="1"/>
</dbReference>
<dbReference type="RefSeq" id="XP_003866499.1">
    <property type="nucleotide sequence ID" value="XM_003866451.1"/>
</dbReference>
<dbReference type="CDD" id="cd00067">
    <property type="entry name" value="GAL4"/>
    <property type="match status" value="1"/>
</dbReference>
<dbReference type="EMBL" id="HE681719">
    <property type="protein sequence ID" value="CCG21060.1"/>
    <property type="molecule type" value="Genomic_DNA"/>
</dbReference>
<dbReference type="GeneID" id="14537830"/>
<dbReference type="GO" id="GO:0003677">
    <property type="term" value="F:DNA binding"/>
    <property type="evidence" value="ECO:0007669"/>
    <property type="project" value="InterPro"/>
</dbReference>
<dbReference type="eggNOG" id="ENOG502QTKQ">
    <property type="taxonomic scope" value="Eukaryota"/>
</dbReference>
<accession>H8WWS0</accession>
<keyword evidence="2" id="KW-0539">Nucleus</keyword>
<organism evidence="5 6">
    <name type="scientific">Candida orthopsilosis (strain 90-125)</name>
    <name type="common">Yeast</name>
    <dbReference type="NCBI Taxonomy" id="1136231"/>
    <lineage>
        <taxon>Eukaryota</taxon>
        <taxon>Fungi</taxon>
        <taxon>Dikarya</taxon>
        <taxon>Ascomycota</taxon>
        <taxon>Saccharomycotina</taxon>
        <taxon>Pichiomycetes</taxon>
        <taxon>Debaryomycetaceae</taxon>
        <taxon>Candida/Lodderomyces clade</taxon>
        <taxon>Candida</taxon>
    </lineage>
</organism>
<dbReference type="AlphaFoldDB" id="H8WWS0"/>
<dbReference type="InterPro" id="IPR036864">
    <property type="entry name" value="Zn2-C6_fun-type_DNA-bd_sf"/>
</dbReference>
<dbReference type="GO" id="GO:0000981">
    <property type="term" value="F:DNA-binding transcription factor activity, RNA polymerase II-specific"/>
    <property type="evidence" value="ECO:0007669"/>
    <property type="project" value="InterPro"/>
</dbReference>
<dbReference type="PROSITE" id="PS50048">
    <property type="entry name" value="ZN2_CY6_FUNGAL_2"/>
    <property type="match status" value="1"/>
</dbReference>
<dbReference type="KEGG" id="cot:CORT_0A06750"/>
<protein>
    <submittedName>
        <fullName evidence="5">Cat8 predicted zinc-cluster protein</fullName>
    </submittedName>
</protein>
<feature type="region of interest" description="Disordered" evidence="3">
    <location>
        <begin position="1"/>
        <end position="55"/>
    </location>
</feature>
<evidence type="ECO:0000313" key="6">
    <source>
        <dbReference type="Proteomes" id="UP000005018"/>
    </source>
</evidence>
<dbReference type="InterPro" id="IPR050987">
    <property type="entry name" value="AtrR-like"/>
</dbReference>
<keyword evidence="6" id="KW-1185">Reference proteome</keyword>
<evidence type="ECO:0000256" key="2">
    <source>
        <dbReference type="ARBA" id="ARBA00023242"/>
    </source>
</evidence>
<dbReference type="Gene3D" id="4.10.240.10">
    <property type="entry name" value="Zn(2)-C6 fungal-type DNA-binding domain"/>
    <property type="match status" value="1"/>
</dbReference>
<evidence type="ECO:0000256" key="3">
    <source>
        <dbReference type="SAM" id="MobiDB-lite"/>
    </source>
</evidence>
<feature type="compositionally biased region" description="Polar residues" evidence="3">
    <location>
        <begin position="247"/>
        <end position="256"/>
    </location>
</feature>
<dbReference type="PANTHER" id="PTHR46910">
    <property type="entry name" value="TRANSCRIPTION FACTOR PDR1"/>
    <property type="match status" value="1"/>
</dbReference>
<dbReference type="PROSITE" id="PS00463">
    <property type="entry name" value="ZN2_CY6_FUNGAL_1"/>
    <property type="match status" value="1"/>
</dbReference>
<gene>
    <name evidence="5" type="ORF">CORT_0A06750</name>
</gene>
<dbReference type="Pfam" id="PF00172">
    <property type="entry name" value="Zn_clus"/>
    <property type="match status" value="1"/>
</dbReference>